<comment type="caution">
    <text evidence="1">The sequence shown here is derived from an EMBL/GenBank/DDBJ whole genome shotgun (WGS) entry which is preliminary data.</text>
</comment>
<reference evidence="1" key="1">
    <citation type="journal article" date="2020" name="mSystems">
        <title>Genome- and Community-Level Interaction Insights into Carbon Utilization and Element Cycling Functions of Hydrothermarchaeota in Hydrothermal Sediment.</title>
        <authorList>
            <person name="Zhou Z."/>
            <person name="Liu Y."/>
            <person name="Xu W."/>
            <person name="Pan J."/>
            <person name="Luo Z.H."/>
            <person name="Li M."/>
        </authorList>
    </citation>
    <scope>NUCLEOTIDE SEQUENCE [LARGE SCALE GENOMIC DNA]</scope>
    <source>
        <strain evidence="1">SpSt-123</strain>
    </source>
</reference>
<gene>
    <name evidence="1" type="ORF">ENO04_03195</name>
</gene>
<dbReference type="AlphaFoldDB" id="A0A7C1IHW6"/>
<proteinExistence type="predicted"/>
<dbReference type="InterPro" id="IPR018700">
    <property type="entry name" value="DUF2204"/>
</dbReference>
<accession>A0A7C1IHW6</accession>
<sequence>MGEKIAVRELREIHKLLSLLIDKGVDYMVTGGAALSILLNEKTVEGDLDIIAFSPDPVLEEDFYYDLSVELGCEYEKNSLGGPKLIFEDGFSIDFFSVSMNLEVPQDILQHYEKVRLPDGKIVKVASLEAALLLKAQAVAWETASEEELESYVARIGKRINKSKIDKLLELYDEGVRKTLVRVMRKAGFS</sequence>
<organism evidence="1">
    <name type="scientific">Fervidicoccus fontis</name>
    <dbReference type="NCBI Taxonomy" id="683846"/>
    <lineage>
        <taxon>Archaea</taxon>
        <taxon>Thermoproteota</taxon>
        <taxon>Thermoprotei</taxon>
        <taxon>Fervidicoccales</taxon>
        <taxon>Fervidicoccaceae</taxon>
        <taxon>Fervidicoccus</taxon>
    </lineage>
</organism>
<dbReference type="EMBL" id="DSDY01000101">
    <property type="protein sequence ID" value="HDS10613.1"/>
    <property type="molecule type" value="Genomic_DNA"/>
</dbReference>
<name>A0A7C1IHW6_9CREN</name>
<evidence type="ECO:0008006" key="2">
    <source>
        <dbReference type="Google" id="ProtNLM"/>
    </source>
</evidence>
<dbReference type="InterPro" id="IPR043519">
    <property type="entry name" value="NT_sf"/>
</dbReference>
<dbReference type="SUPFAM" id="SSF81301">
    <property type="entry name" value="Nucleotidyltransferase"/>
    <property type="match status" value="1"/>
</dbReference>
<evidence type="ECO:0000313" key="1">
    <source>
        <dbReference type="EMBL" id="HDS10613.1"/>
    </source>
</evidence>
<dbReference type="Pfam" id="PF09970">
    <property type="entry name" value="DUF2204"/>
    <property type="match status" value="1"/>
</dbReference>
<protein>
    <recommendedName>
        <fullName evidence="2">Nucleotidyltransferase</fullName>
    </recommendedName>
</protein>